<comment type="subcellular location">
    <subcellularLocation>
        <location evidence="1">Membrane</location>
        <topology evidence="1">Multi-pass membrane protein</topology>
    </subcellularLocation>
</comment>
<reference evidence="6 7" key="1">
    <citation type="submission" date="2017-03" db="EMBL/GenBank/DDBJ databases">
        <title>Genomes of endolithic fungi from Antarctica.</title>
        <authorList>
            <person name="Coleine C."/>
            <person name="Masonjones S."/>
            <person name="Stajich J.E."/>
        </authorList>
    </citation>
    <scope>NUCLEOTIDE SEQUENCE [LARGE SCALE GENOMIC DNA]</scope>
    <source>
        <strain evidence="6 7">CCFEE 6314</strain>
    </source>
</reference>
<feature type="transmembrane region" description="Helical" evidence="5">
    <location>
        <begin position="401"/>
        <end position="420"/>
    </location>
</feature>
<dbReference type="SUPFAM" id="SSF103473">
    <property type="entry name" value="MFS general substrate transporter"/>
    <property type="match status" value="1"/>
</dbReference>
<protein>
    <recommendedName>
        <fullName evidence="8">Major facilitator superfamily (MFS) profile domain-containing protein</fullName>
    </recommendedName>
</protein>
<evidence type="ECO:0000313" key="7">
    <source>
        <dbReference type="Proteomes" id="UP000288859"/>
    </source>
</evidence>
<name>A0A438N4N1_EXOME</name>
<evidence type="ECO:0000256" key="3">
    <source>
        <dbReference type="ARBA" id="ARBA00022989"/>
    </source>
</evidence>
<feature type="transmembrane region" description="Helical" evidence="5">
    <location>
        <begin position="119"/>
        <end position="136"/>
    </location>
</feature>
<dbReference type="VEuPathDB" id="FungiDB:PV10_03720"/>
<dbReference type="GO" id="GO:0022857">
    <property type="term" value="F:transmembrane transporter activity"/>
    <property type="evidence" value="ECO:0007669"/>
    <property type="project" value="InterPro"/>
</dbReference>
<organism evidence="6 7">
    <name type="scientific">Exophiala mesophila</name>
    <name type="common">Black yeast-like fungus</name>
    <dbReference type="NCBI Taxonomy" id="212818"/>
    <lineage>
        <taxon>Eukaryota</taxon>
        <taxon>Fungi</taxon>
        <taxon>Dikarya</taxon>
        <taxon>Ascomycota</taxon>
        <taxon>Pezizomycotina</taxon>
        <taxon>Eurotiomycetes</taxon>
        <taxon>Chaetothyriomycetidae</taxon>
        <taxon>Chaetothyriales</taxon>
        <taxon>Herpotrichiellaceae</taxon>
        <taxon>Exophiala</taxon>
    </lineage>
</organism>
<keyword evidence="3 5" id="KW-1133">Transmembrane helix</keyword>
<dbReference type="Pfam" id="PF07690">
    <property type="entry name" value="MFS_1"/>
    <property type="match status" value="1"/>
</dbReference>
<comment type="caution">
    <text evidence="6">The sequence shown here is derived from an EMBL/GenBank/DDBJ whole genome shotgun (WGS) entry which is preliminary data.</text>
</comment>
<feature type="transmembrane region" description="Helical" evidence="5">
    <location>
        <begin position="426"/>
        <end position="452"/>
    </location>
</feature>
<evidence type="ECO:0000256" key="4">
    <source>
        <dbReference type="ARBA" id="ARBA00023136"/>
    </source>
</evidence>
<dbReference type="PANTHER" id="PTHR23502">
    <property type="entry name" value="MAJOR FACILITATOR SUPERFAMILY"/>
    <property type="match status" value="1"/>
</dbReference>
<feature type="transmembrane region" description="Helical" evidence="5">
    <location>
        <begin position="51"/>
        <end position="74"/>
    </location>
</feature>
<evidence type="ECO:0008006" key="8">
    <source>
        <dbReference type="Google" id="ProtNLM"/>
    </source>
</evidence>
<dbReference type="GO" id="GO:0005886">
    <property type="term" value="C:plasma membrane"/>
    <property type="evidence" value="ECO:0007669"/>
    <property type="project" value="TreeGrafter"/>
</dbReference>
<accession>A0A438N4N1</accession>
<proteinExistence type="predicted"/>
<sequence>MLHPRPDIIPGTIHLVNTDSGHAGRDETIVLNPTPSADPEDPLNWSRPRKLLNIAMVYIYVFGIGIATTVQYSILTNISEDTGIPLADLNTGTGLMFLFAGWGCLLWQPIALSYGRRGVYLLSSLLCIGPMVWTAYTTSKGAWWAHRILIGLFVAPVESLPEVSVPDLFFAHERGNYMGFYSFALFGSNALAPLLAGFITQYMEWKAAIWFGTIVVSVTTVIIFFGMEETLYFRSTIEGASEDPADTLAAQKIGHDETNEKSASEELRQDPVTPDVGVASESRTYLQKLHLFRLLPNRPTVKQTFVMMYRPLQIFFLFPNVVWAGFLYGASLCLYQVGNATVGFVLGGPGYGWGADMVGLSYICGIIGSLVGWVYSGWGADRLTIWLATRNKGIREPEQRLWILVPSAFISGGGLILWGVGAAHQVHFMGLMFALAFLNFGIVVGATTGISYNVDCFKDIAGETLILVMIIRNTMGYAMAFGITPWLNTSGLQNTFIGTAFLYLGCTFTFLFMTVWGRRLRKMCARRYYRFAETTIVPHT</sequence>
<keyword evidence="2 5" id="KW-0812">Transmembrane</keyword>
<gene>
    <name evidence="6" type="ORF">B0A52_05293</name>
</gene>
<dbReference type="OrthoDB" id="5215911at2759"/>
<dbReference type="InterPro" id="IPR011701">
    <property type="entry name" value="MFS"/>
</dbReference>
<dbReference type="Gene3D" id="1.20.1250.20">
    <property type="entry name" value="MFS general substrate transporter like domains"/>
    <property type="match status" value="1"/>
</dbReference>
<feature type="transmembrane region" description="Helical" evidence="5">
    <location>
        <begin position="208"/>
        <end position="227"/>
    </location>
</feature>
<feature type="transmembrane region" description="Helical" evidence="5">
    <location>
        <begin position="464"/>
        <end position="484"/>
    </location>
</feature>
<dbReference type="InterPro" id="IPR036259">
    <property type="entry name" value="MFS_trans_sf"/>
</dbReference>
<feature type="transmembrane region" description="Helical" evidence="5">
    <location>
        <begin position="142"/>
        <end position="160"/>
    </location>
</feature>
<feature type="transmembrane region" description="Helical" evidence="5">
    <location>
        <begin position="496"/>
        <end position="517"/>
    </location>
</feature>
<feature type="transmembrane region" description="Helical" evidence="5">
    <location>
        <begin position="180"/>
        <end position="202"/>
    </location>
</feature>
<keyword evidence="4 5" id="KW-0472">Membrane</keyword>
<dbReference type="Proteomes" id="UP000288859">
    <property type="component" value="Unassembled WGS sequence"/>
</dbReference>
<feature type="transmembrane region" description="Helical" evidence="5">
    <location>
        <begin position="314"/>
        <end position="337"/>
    </location>
</feature>
<evidence type="ECO:0000256" key="5">
    <source>
        <dbReference type="SAM" id="Phobius"/>
    </source>
</evidence>
<feature type="transmembrane region" description="Helical" evidence="5">
    <location>
        <begin position="357"/>
        <end position="380"/>
    </location>
</feature>
<dbReference type="PANTHER" id="PTHR23502:SF30">
    <property type="entry name" value="TRANSPORTER, PUTATIVE (AFU_ORTHOLOGUE AFUA_8G04702)-RELATED"/>
    <property type="match status" value="1"/>
</dbReference>
<evidence type="ECO:0000256" key="2">
    <source>
        <dbReference type="ARBA" id="ARBA00022692"/>
    </source>
</evidence>
<feature type="transmembrane region" description="Helical" evidence="5">
    <location>
        <begin position="94"/>
        <end position="112"/>
    </location>
</feature>
<evidence type="ECO:0000313" key="6">
    <source>
        <dbReference type="EMBL" id="RVX70641.1"/>
    </source>
</evidence>
<evidence type="ECO:0000256" key="1">
    <source>
        <dbReference type="ARBA" id="ARBA00004141"/>
    </source>
</evidence>
<dbReference type="AlphaFoldDB" id="A0A438N4N1"/>
<dbReference type="EMBL" id="NAJM01000022">
    <property type="protein sequence ID" value="RVX70641.1"/>
    <property type="molecule type" value="Genomic_DNA"/>
</dbReference>